<accession>Q4GYL6</accession>
<proteinExistence type="predicted"/>
<reference evidence="2 3" key="1">
    <citation type="journal article" date="2003" name="Nucleic Acids Res.">
        <title>The DNA sequence of chromosome I of an African trypanosome: gene content, chromosome organisation, recombination and polymorphism.</title>
        <authorList>
            <person name="Hall N."/>
            <person name="Berriman M."/>
            <person name="Lennard N.J."/>
            <person name="Harris B.R."/>
            <person name="Hertz-Fowler C."/>
            <person name="Bart-Delabesse E.N."/>
            <person name="Gerrare C.S."/>
            <person name="Atkin R.J."/>
            <person name="Barron A.J."/>
            <person name="Bowman S."/>
            <person name="Bray-Allen S.P."/>
            <person name="Bringaud F."/>
            <person name="Clark L.N."/>
            <person name="Corton C.H."/>
            <person name="Cronin A."/>
            <person name="Davies R."/>
            <person name="Doggett J."/>
            <person name="Fraser A."/>
            <person name="Gruter E."/>
            <person name="Hall S."/>
            <person name="Harper A.D."/>
            <person name="Kay M.P."/>
            <person name="Leech V."/>
            <person name="Mayes R."/>
            <person name="Price C."/>
            <person name="Quail M.A."/>
            <person name="Rabbinowitch E."/>
            <person name="Reitter C."/>
            <person name="Rutherford K."/>
            <person name="Sasse J."/>
            <person name="Sharp S."/>
            <person name="Shownkeen R."/>
            <person name="Macleod A."/>
            <person name="Taylor S."/>
            <person name="Tweedie A."/>
            <person name="Turner C.M.R."/>
            <person name="Tait A."/>
            <person name="Gull K."/>
            <person name="Barrell B."/>
            <person name="Melville S.E."/>
        </authorList>
    </citation>
    <scope>NUCLEOTIDE SEQUENCE [LARGE SCALE GENOMIC DNA]</scope>
    <source>
        <strain evidence="2 3">927/4 GUTat10.1</strain>
    </source>
</reference>
<sequence>MRTIRGIQYYYSCSGKSSILALNWLVCSSIQFEFLSFIGKSLLPQQGTNHMLMRSRPNGEKTKQNELYSCCQLYFAFTEYICVPLPFSFLFCPFLQNGKRNRALQLSF</sequence>
<protein>
    <submittedName>
        <fullName evidence="2">Uncharacterized protein</fullName>
    </submittedName>
</protein>
<evidence type="ECO:0000313" key="3">
    <source>
        <dbReference type="Proteomes" id="UP000008524"/>
    </source>
</evidence>
<dbReference type="Proteomes" id="UP000008524">
    <property type="component" value="Chromosome 1"/>
</dbReference>
<dbReference type="GeneID" id="4357426"/>
<keyword evidence="1" id="KW-1133">Transmembrane helix</keyword>
<keyword evidence="1" id="KW-0472">Membrane</keyword>
<dbReference type="EMBL" id="AL929603">
    <property type="protein sequence ID" value="CAJ16568.1"/>
    <property type="molecule type" value="Genomic_DNA"/>
</dbReference>
<evidence type="ECO:0000313" key="2">
    <source>
        <dbReference type="EMBL" id="CAJ16568.1"/>
    </source>
</evidence>
<organism evidence="2 3">
    <name type="scientific">Trypanosoma brucei brucei (strain 927/4 GUTat10.1)</name>
    <dbReference type="NCBI Taxonomy" id="185431"/>
    <lineage>
        <taxon>Eukaryota</taxon>
        <taxon>Discoba</taxon>
        <taxon>Euglenozoa</taxon>
        <taxon>Kinetoplastea</taxon>
        <taxon>Metakinetoplastina</taxon>
        <taxon>Trypanosomatida</taxon>
        <taxon>Trypanosomatidae</taxon>
        <taxon>Trypanosoma</taxon>
    </lineage>
</organism>
<evidence type="ECO:0000256" key="1">
    <source>
        <dbReference type="SAM" id="Phobius"/>
    </source>
</evidence>
<feature type="transmembrane region" description="Helical" evidence="1">
    <location>
        <begin position="73"/>
        <end position="95"/>
    </location>
</feature>
<dbReference type="KEGG" id="tbr:TB927.1.3570"/>
<gene>
    <name evidence="2" type="ORF">TB927.1.3570</name>
</gene>
<feature type="transmembrane region" description="Helical" evidence="1">
    <location>
        <begin position="21"/>
        <end position="43"/>
    </location>
</feature>
<keyword evidence="3" id="KW-1185">Reference proteome</keyword>
<dbReference type="PaxDb" id="5691-CAJ16568"/>
<dbReference type="AlphaFoldDB" id="Q4GYL6"/>
<dbReference type="InParanoid" id="Q4GYL6"/>
<name>Q4GYL6_TRYB2</name>
<keyword evidence="1" id="KW-0812">Transmembrane</keyword>
<dbReference type="RefSeq" id="XP_001219055.1">
    <property type="nucleotide sequence ID" value="XM_001219054.1"/>
</dbReference>
<reference evidence="3" key="2">
    <citation type="journal article" date="2005" name="Science">
        <title>The genome of the African trypanosome Trypanosoma brucei.</title>
        <authorList>
            <person name="Berriman M."/>
            <person name="Ghedin E."/>
            <person name="Hertz-Fowler C."/>
            <person name="Blandin G."/>
            <person name="Renauld H."/>
            <person name="Bartholomeu D.C."/>
            <person name="Lennard N.J."/>
            <person name="Caler E."/>
            <person name="Hamlin N.E."/>
            <person name="Haas B."/>
            <person name="Bohme U."/>
            <person name="Hannick L."/>
            <person name="Aslett M.A."/>
            <person name="Shallom J."/>
            <person name="Marcello L."/>
            <person name="Hou L."/>
            <person name="Wickstead B."/>
            <person name="Alsmark U.C."/>
            <person name="Arrowsmith C."/>
            <person name="Atkin R.J."/>
            <person name="Barron A.J."/>
            <person name="Bringaud F."/>
            <person name="Brooks K."/>
            <person name="Carrington M."/>
            <person name="Cherevach I."/>
            <person name="Chillingworth T.J."/>
            <person name="Churcher C."/>
            <person name="Clark L.N."/>
            <person name="Corton C.H."/>
            <person name="Cronin A."/>
            <person name="Davies R.M."/>
            <person name="Doggett J."/>
            <person name="Djikeng A."/>
            <person name="Feldblyum T."/>
            <person name="Field M.C."/>
            <person name="Fraser A."/>
            <person name="Goodhead I."/>
            <person name="Hance Z."/>
            <person name="Harper D."/>
            <person name="Harris B.R."/>
            <person name="Hauser H."/>
            <person name="Hostetler J."/>
            <person name="Ivens A."/>
            <person name="Jagels K."/>
            <person name="Johnson D."/>
            <person name="Johnson J."/>
            <person name="Jones K."/>
            <person name="Kerhornou A.X."/>
            <person name="Koo H."/>
            <person name="Larke N."/>
            <person name="Landfear S."/>
            <person name="Larkin C."/>
            <person name="Leech V."/>
            <person name="Line A."/>
            <person name="Lord A."/>
            <person name="Macleod A."/>
            <person name="Mooney P.J."/>
            <person name="Moule S."/>
            <person name="Martin D.M."/>
            <person name="Morgan G.W."/>
            <person name="Mungall K."/>
            <person name="Norbertczak H."/>
            <person name="Ormond D."/>
            <person name="Pai G."/>
            <person name="Peacock C.S."/>
            <person name="Peterson J."/>
            <person name="Quail M.A."/>
            <person name="Rabbinowitsch E."/>
            <person name="Rajandream M.A."/>
            <person name="Reitter C."/>
            <person name="Salzberg S.L."/>
            <person name="Sanders M."/>
            <person name="Schobel S."/>
            <person name="Sharp S."/>
            <person name="Simmonds M."/>
            <person name="Simpson A.J."/>
            <person name="Tallon L."/>
            <person name="Turner C.M."/>
            <person name="Tait A."/>
            <person name="Tivey A.R."/>
            <person name="Van Aken S."/>
            <person name="Walker D."/>
            <person name="Wanless D."/>
            <person name="Wang S."/>
            <person name="White B."/>
            <person name="White O."/>
            <person name="Whitehead S."/>
            <person name="Woodward J."/>
            <person name="Wortman J."/>
            <person name="Adams M.D."/>
            <person name="Embley T.M."/>
            <person name="Gull K."/>
            <person name="Ullu E."/>
            <person name="Barry J.D."/>
            <person name="Fairlamb A.H."/>
            <person name="Opperdoes F."/>
            <person name="Barrell B.G."/>
            <person name="Donelson J.E."/>
            <person name="Hall N."/>
            <person name="Fraser C.M."/>
            <person name="Melville S.E."/>
            <person name="El-Sayed N.M."/>
        </authorList>
    </citation>
    <scope>NUCLEOTIDE SEQUENCE [LARGE SCALE GENOMIC DNA]</scope>
    <source>
        <strain evidence="3">927/4 GUTat10.1</strain>
    </source>
</reference>